<dbReference type="Proteomes" id="UP000307657">
    <property type="component" value="Unassembled WGS sequence"/>
</dbReference>
<dbReference type="InterPro" id="IPR018490">
    <property type="entry name" value="cNMP-bd_dom_sf"/>
</dbReference>
<accession>A0A4U0EQK1</accession>
<comment type="caution">
    <text evidence="2">The sequence shown here is derived from an EMBL/GenBank/DDBJ whole genome shotgun (WGS) entry which is preliminary data.</text>
</comment>
<evidence type="ECO:0000313" key="2">
    <source>
        <dbReference type="EMBL" id="TJY33985.1"/>
    </source>
</evidence>
<keyword evidence="3" id="KW-1185">Reference proteome</keyword>
<gene>
    <name evidence="2" type="ORF">E5167_11730</name>
</gene>
<feature type="domain" description="Cyclic nucleotide-binding" evidence="1">
    <location>
        <begin position="10"/>
        <end position="114"/>
    </location>
</feature>
<dbReference type="CDD" id="cd00038">
    <property type="entry name" value="CAP_ED"/>
    <property type="match status" value="1"/>
</dbReference>
<dbReference type="SMART" id="SM00100">
    <property type="entry name" value="cNMP"/>
    <property type="match status" value="1"/>
</dbReference>
<dbReference type="Gene3D" id="2.60.120.10">
    <property type="entry name" value="Jelly Rolls"/>
    <property type="match status" value="1"/>
</dbReference>
<protein>
    <submittedName>
        <fullName evidence="2">Crp/Fnr family transcriptional regulator</fullName>
    </submittedName>
</protein>
<dbReference type="RefSeq" id="WP_136844313.1">
    <property type="nucleotide sequence ID" value="NZ_SUPL01000006.1"/>
</dbReference>
<dbReference type="AlphaFoldDB" id="A0A4U0EQK1"/>
<reference evidence="2 3" key="1">
    <citation type="submission" date="2019-04" db="EMBL/GenBank/DDBJ databases">
        <title>Lacinutrix sp. nov., isolated from marine water.</title>
        <authorList>
            <person name="Kim W."/>
        </authorList>
    </citation>
    <scope>NUCLEOTIDE SEQUENCE [LARGE SCALE GENOMIC DNA]</scope>
    <source>
        <strain evidence="2 3">CAU 1491</strain>
    </source>
</reference>
<proteinExistence type="predicted"/>
<dbReference type="OrthoDB" id="663011at2"/>
<dbReference type="PANTHER" id="PTHR24567:SF26">
    <property type="entry name" value="REGULATORY PROTEIN YEIL"/>
    <property type="match status" value="1"/>
</dbReference>
<dbReference type="InterPro" id="IPR000595">
    <property type="entry name" value="cNMP-bd_dom"/>
</dbReference>
<evidence type="ECO:0000259" key="1">
    <source>
        <dbReference type="PROSITE" id="PS50042"/>
    </source>
</evidence>
<dbReference type="PANTHER" id="PTHR24567">
    <property type="entry name" value="CRP FAMILY TRANSCRIPTIONAL REGULATORY PROTEIN"/>
    <property type="match status" value="1"/>
</dbReference>
<organism evidence="2 3">
    <name type="scientific">Pontimicrobium aquaticum</name>
    <dbReference type="NCBI Taxonomy" id="2565367"/>
    <lineage>
        <taxon>Bacteria</taxon>
        <taxon>Pseudomonadati</taxon>
        <taxon>Bacteroidota</taxon>
        <taxon>Flavobacteriia</taxon>
        <taxon>Flavobacteriales</taxon>
        <taxon>Flavobacteriaceae</taxon>
        <taxon>Pontimicrobium</taxon>
    </lineage>
</organism>
<dbReference type="InterPro" id="IPR050397">
    <property type="entry name" value="Env_Response_Regulators"/>
</dbReference>
<sequence>MNANFAFLNSFANIDEAAFDKLKNISSYKVLNKNEIIAKEGEAPLAKVYMLISGIMRAYINVESGKQHNKKIFVPRSFVGALTAIITNKPSKFTYQALTNCEVFEIDFTAFLRLCETDIAFSNLYNRILENVFIEYERRSLELMTLNATQRYLKLRQRIANIDDLIPQFQIASFLNITPVQLSRIRKKLNYKHMLMKN</sequence>
<dbReference type="GO" id="GO:0003700">
    <property type="term" value="F:DNA-binding transcription factor activity"/>
    <property type="evidence" value="ECO:0007669"/>
    <property type="project" value="TreeGrafter"/>
</dbReference>
<evidence type="ECO:0000313" key="3">
    <source>
        <dbReference type="Proteomes" id="UP000307657"/>
    </source>
</evidence>
<dbReference type="Pfam" id="PF00027">
    <property type="entry name" value="cNMP_binding"/>
    <property type="match status" value="1"/>
</dbReference>
<dbReference type="GO" id="GO:0005829">
    <property type="term" value="C:cytosol"/>
    <property type="evidence" value="ECO:0007669"/>
    <property type="project" value="TreeGrafter"/>
</dbReference>
<dbReference type="SUPFAM" id="SSF51206">
    <property type="entry name" value="cAMP-binding domain-like"/>
    <property type="match status" value="1"/>
</dbReference>
<dbReference type="InterPro" id="IPR014710">
    <property type="entry name" value="RmlC-like_jellyroll"/>
</dbReference>
<dbReference type="EMBL" id="SUPL01000006">
    <property type="protein sequence ID" value="TJY33985.1"/>
    <property type="molecule type" value="Genomic_DNA"/>
</dbReference>
<dbReference type="PROSITE" id="PS50042">
    <property type="entry name" value="CNMP_BINDING_3"/>
    <property type="match status" value="1"/>
</dbReference>
<name>A0A4U0EQK1_9FLAO</name>